<dbReference type="PROSITE" id="PS00662">
    <property type="entry name" value="T2SP_E"/>
    <property type="match status" value="1"/>
</dbReference>
<comment type="caution">
    <text evidence="5">The sequence shown here is derived from an EMBL/GenBank/DDBJ whole genome shotgun (WGS) entry which is preliminary data.</text>
</comment>
<dbReference type="Proteomes" id="UP000176547">
    <property type="component" value="Unassembled WGS sequence"/>
</dbReference>
<reference evidence="5 6" key="1">
    <citation type="journal article" date="2016" name="Nat. Commun.">
        <title>Thousands of microbial genomes shed light on interconnected biogeochemical processes in an aquifer system.</title>
        <authorList>
            <person name="Anantharaman K."/>
            <person name="Brown C.T."/>
            <person name="Hug L.A."/>
            <person name="Sharon I."/>
            <person name="Castelle C.J."/>
            <person name="Probst A.J."/>
            <person name="Thomas B.C."/>
            <person name="Singh A."/>
            <person name="Wilkins M.J."/>
            <person name="Karaoz U."/>
            <person name="Brodie E.L."/>
            <person name="Williams K.H."/>
            <person name="Hubbard S.S."/>
            <person name="Banfield J.F."/>
        </authorList>
    </citation>
    <scope>NUCLEOTIDE SEQUENCE [LARGE SCALE GENOMIC DNA]</scope>
</reference>
<evidence type="ECO:0000259" key="4">
    <source>
        <dbReference type="PROSITE" id="PS00662"/>
    </source>
</evidence>
<dbReference type="Gene3D" id="3.40.50.300">
    <property type="entry name" value="P-loop containing nucleotide triphosphate hydrolases"/>
    <property type="match status" value="1"/>
</dbReference>
<feature type="domain" description="Bacterial type II secretion system protein E" evidence="4">
    <location>
        <begin position="381"/>
        <end position="395"/>
    </location>
</feature>
<sequence length="569" mass="62467">MADARFAEILLRKGILSEADLGEARKEAGERGVSLEEVLEYRGVSSDKILEAKVEASGIPVKSLGGVKVPFDVLKFVPEDSARHYQFVPLGLKDGVLEIGMLDPSDLSAREALQFIASKLNLPFRVYLIPRSDFNAVLDEYKGLGGEVNKVLGELETALLEEVPEVKNAKVETLLVEDAPITKMVAVMLKHATEGRASDIHIEPSRDKLRVRFRVDGVLYTSLFLPIKVHDAIVSRIKILTNMQLDERRQPQDGRFSARIDNREIDFRVSTFPTAFGEKVAIRILDSEKGVKSLEALGLSGRNLEVVNVGLKRPYGLVLVTGPTGSGKSTTLYAMLQLLNQERYNVVSLEDPVEYNVEGVNQSQVRPEIGYDFASGLRSILRQDPDMIMVGEIRDKETAGLAIHSALTGHLVLSTLHTNSALGVIPRLVDMGVDPFLIAPTLVLAIGQRLVRTLCPESKKEVEVAGTVKAKIDEELAEVPESERKKLKIPKTIYQALPSSACPKGTRGRVGVFEVLSMTGELEKLILKGPTEPDLLAEARRQGMITMREDGILKVLAGEVGLEELSEVI</sequence>
<dbReference type="EMBL" id="MFEG01000001">
    <property type="protein sequence ID" value="OGE76626.1"/>
    <property type="molecule type" value="Genomic_DNA"/>
</dbReference>
<evidence type="ECO:0000313" key="6">
    <source>
        <dbReference type="Proteomes" id="UP000176547"/>
    </source>
</evidence>
<dbReference type="PANTHER" id="PTHR30258">
    <property type="entry name" value="TYPE II SECRETION SYSTEM PROTEIN GSPE-RELATED"/>
    <property type="match status" value="1"/>
</dbReference>
<evidence type="ECO:0000256" key="1">
    <source>
        <dbReference type="ARBA" id="ARBA00006611"/>
    </source>
</evidence>
<dbReference type="InterPro" id="IPR007831">
    <property type="entry name" value="T2SS_GspE_N"/>
</dbReference>
<accession>A0A1F5NG09</accession>
<dbReference type="InterPro" id="IPR001482">
    <property type="entry name" value="T2SS/T4SS_dom"/>
</dbReference>
<dbReference type="AlphaFoldDB" id="A0A1F5NG09"/>
<protein>
    <recommendedName>
        <fullName evidence="4">Bacterial type II secretion system protein E domain-containing protein</fullName>
    </recommendedName>
</protein>
<dbReference type="GO" id="GO:0005886">
    <property type="term" value="C:plasma membrane"/>
    <property type="evidence" value="ECO:0007669"/>
    <property type="project" value="TreeGrafter"/>
</dbReference>
<keyword evidence="3" id="KW-0067">ATP-binding</keyword>
<dbReference type="SMART" id="SM00382">
    <property type="entry name" value="AAA"/>
    <property type="match status" value="1"/>
</dbReference>
<dbReference type="GO" id="GO:0016887">
    <property type="term" value="F:ATP hydrolysis activity"/>
    <property type="evidence" value="ECO:0007669"/>
    <property type="project" value="TreeGrafter"/>
</dbReference>
<dbReference type="GO" id="GO:0005524">
    <property type="term" value="F:ATP binding"/>
    <property type="evidence" value="ECO:0007669"/>
    <property type="project" value="UniProtKB-KW"/>
</dbReference>
<dbReference type="InterPro" id="IPR027417">
    <property type="entry name" value="P-loop_NTPase"/>
</dbReference>
<dbReference type="Gene3D" id="3.30.300.160">
    <property type="entry name" value="Type II secretion system, protein E, N-terminal domain"/>
    <property type="match status" value="1"/>
</dbReference>
<dbReference type="Pfam" id="PF00437">
    <property type="entry name" value="T2SSE"/>
    <property type="match status" value="1"/>
</dbReference>
<proteinExistence type="inferred from homology"/>
<dbReference type="Pfam" id="PF05157">
    <property type="entry name" value="MshEN"/>
    <property type="match status" value="1"/>
</dbReference>
<dbReference type="PANTHER" id="PTHR30258:SF3">
    <property type="entry name" value="SLL1921 PROTEIN"/>
    <property type="match status" value="1"/>
</dbReference>
<comment type="similarity">
    <text evidence="1">Belongs to the GSP E family.</text>
</comment>
<evidence type="ECO:0000256" key="3">
    <source>
        <dbReference type="ARBA" id="ARBA00022840"/>
    </source>
</evidence>
<dbReference type="SUPFAM" id="SSF52540">
    <property type="entry name" value="P-loop containing nucleoside triphosphate hydrolases"/>
    <property type="match status" value="1"/>
</dbReference>
<dbReference type="CDD" id="cd01129">
    <property type="entry name" value="PulE-GspE-like"/>
    <property type="match status" value="1"/>
</dbReference>
<name>A0A1F5NG09_9BACT</name>
<keyword evidence="2" id="KW-0547">Nucleotide-binding</keyword>
<dbReference type="Gene3D" id="3.30.450.90">
    <property type="match status" value="1"/>
</dbReference>
<evidence type="ECO:0000256" key="2">
    <source>
        <dbReference type="ARBA" id="ARBA00022741"/>
    </source>
</evidence>
<dbReference type="InterPro" id="IPR003593">
    <property type="entry name" value="AAA+_ATPase"/>
</dbReference>
<dbReference type="InterPro" id="IPR037257">
    <property type="entry name" value="T2SS_E_N_sf"/>
</dbReference>
<organism evidence="5 6">
    <name type="scientific">Candidatus Doudnabacteria bacterium RIFCSPHIGHO2_01_52_17</name>
    <dbReference type="NCBI Taxonomy" id="1817820"/>
    <lineage>
        <taxon>Bacteria</taxon>
        <taxon>Candidatus Doudnaibacteriota</taxon>
    </lineage>
</organism>
<evidence type="ECO:0000313" key="5">
    <source>
        <dbReference type="EMBL" id="OGE76626.1"/>
    </source>
</evidence>
<dbReference type="SUPFAM" id="SSF160246">
    <property type="entry name" value="EspE N-terminal domain-like"/>
    <property type="match status" value="1"/>
</dbReference>
<gene>
    <name evidence="5" type="ORF">A3K06_00700</name>
</gene>